<dbReference type="EMBL" id="MN739395">
    <property type="protein sequence ID" value="QHT02446.1"/>
    <property type="molecule type" value="Genomic_DNA"/>
</dbReference>
<accession>A0A6C0CCH1</accession>
<keyword evidence="1" id="KW-1133">Transmembrane helix</keyword>
<feature type="transmembrane region" description="Helical" evidence="1">
    <location>
        <begin position="155"/>
        <end position="174"/>
    </location>
</feature>
<evidence type="ECO:0000256" key="1">
    <source>
        <dbReference type="SAM" id="Phobius"/>
    </source>
</evidence>
<protein>
    <submittedName>
        <fullName evidence="2">Uncharacterized protein</fullName>
    </submittedName>
</protein>
<reference evidence="2" key="1">
    <citation type="journal article" date="2020" name="Nature">
        <title>Giant virus diversity and host interactions through global metagenomics.</title>
        <authorList>
            <person name="Schulz F."/>
            <person name="Roux S."/>
            <person name="Paez-Espino D."/>
            <person name="Jungbluth S."/>
            <person name="Walsh D.A."/>
            <person name="Denef V.J."/>
            <person name="McMahon K.D."/>
            <person name="Konstantinidis K.T."/>
            <person name="Eloe-Fadrosh E.A."/>
            <person name="Kyrpides N.C."/>
            <person name="Woyke T."/>
        </authorList>
    </citation>
    <scope>NUCLEOTIDE SEQUENCE</scope>
    <source>
        <strain evidence="2">GVMAG-M-3300020595-32</strain>
    </source>
</reference>
<sequence>MSSLSNIIPESKIYSDPVLYFVVTYIVLIGCLYYFYKGSKTFIFGQNNSLSLIDLVSYPYGINSPQSIIKSFFSNPIQIFGLLFTLLLPNLIDVNESKYKPYFYGLMCGFIMLLIIFLIHVAIVRLVIDPKTIVISDSFKVEKKTGESYNNIYRGHWIILVALLPIYSTVIVLFKKHF</sequence>
<feature type="transmembrane region" description="Helical" evidence="1">
    <location>
        <begin position="18"/>
        <end position="36"/>
    </location>
</feature>
<evidence type="ECO:0000313" key="2">
    <source>
        <dbReference type="EMBL" id="QHT02446.1"/>
    </source>
</evidence>
<feature type="transmembrane region" description="Helical" evidence="1">
    <location>
        <begin position="104"/>
        <end position="128"/>
    </location>
</feature>
<name>A0A6C0CCH1_9ZZZZ</name>
<keyword evidence="1" id="KW-0472">Membrane</keyword>
<organism evidence="2">
    <name type="scientific">viral metagenome</name>
    <dbReference type="NCBI Taxonomy" id="1070528"/>
    <lineage>
        <taxon>unclassified sequences</taxon>
        <taxon>metagenomes</taxon>
        <taxon>organismal metagenomes</taxon>
    </lineage>
</organism>
<dbReference type="AlphaFoldDB" id="A0A6C0CCH1"/>
<proteinExistence type="predicted"/>
<keyword evidence="1" id="KW-0812">Transmembrane</keyword>